<dbReference type="GO" id="GO:0010420">
    <property type="term" value="F:polyprenyldihydroxybenzoate methyltransferase activity"/>
    <property type="evidence" value="ECO:0007669"/>
    <property type="project" value="InterPro"/>
</dbReference>
<dbReference type="RefSeq" id="WP_087505081.1">
    <property type="nucleotide sequence ID" value="NZ_BMDX01000004.1"/>
</dbReference>
<sequence>MLDKSQLKPLQTSAKTATEIAKFDQLAEEWRKDDGRFKHISEFNRCRVNAIVAQLAQHFALDLELPVPLSGLRILDIGCGAGLVCEGLARLGADVTGIDGSAVNIEVARRNATSQSLSIRYQHCLAEQLATEEVERFDVVLNTEVIEHVDNQQLLTQTCAALLDDDGLLVMATINRTIKSFIIAILGAEYIMRMLPIGTHDWRWFISPGQITDWLRQQGIKSQRAIGVKYNPLTKTWRTSKDISVNYMLFASRRP</sequence>
<dbReference type="InterPro" id="IPR010233">
    <property type="entry name" value="UbiG_MeTrfase"/>
</dbReference>
<dbReference type="GO" id="GO:0102208">
    <property type="term" value="F:2-polyprenyl-6-hydroxyphenol methylase activity"/>
    <property type="evidence" value="ECO:0007669"/>
    <property type="project" value="UniProtKB-EC"/>
</dbReference>
<evidence type="ECO:0000313" key="7">
    <source>
        <dbReference type="Proteomes" id="UP000619743"/>
    </source>
</evidence>
<comment type="function">
    <text evidence="5">O-methyltransferase that catalyzes the 2 O-methylation steps in the ubiquinone biosynthetic pathway.</text>
</comment>
<keyword evidence="2 5" id="KW-0808">Transferase</keyword>
<evidence type="ECO:0000256" key="3">
    <source>
        <dbReference type="ARBA" id="ARBA00022688"/>
    </source>
</evidence>
<dbReference type="PANTHER" id="PTHR43464">
    <property type="entry name" value="METHYLTRANSFERASE"/>
    <property type="match status" value="1"/>
</dbReference>
<dbReference type="OrthoDB" id="9801538at2"/>
<feature type="binding site" evidence="5">
    <location>
        <position position="99"/>
    </location>
    <ligand>
        <name>S-adenosyl-L-methionine</name>
        <dbReference type="ChEBI" id="CHEBI:59789"/>
    </ligand>
</feature>
<dbReference type="SUPFAM" id="SSF53335">
    <property type="entry name" value="S-adenosyl-L-methionine-dependent methyltransferases"/>
    <property type="match status" value="1"/>
</dbReference>
<proteinExistence type="inferred from homology"/>
<dbReference type="Proteomes" id="UP000619743">
    <property type="component" value="Unassembled WGS sequence"/>
</dbReference>
<feature type="binding site" evidence="5">
    <location>
        <position position="47"/>
    </location>
    <ligand>
        <name>S-adenosyl-L-methionine</name>
        <dbReference type="ChEBI" id="CHEBI:59789"/>
    </ligand>
</feature>
<keyword evidence="1 5" id="KW-0489">Methyltransferase</keyword>
<dbReference type="NCBIfam" id="TIGR01983">
    <property type="entry name" value="UbiG"/>
    <property type="match status" value="1"/>
</dbReference>
<dbReference type="Pfam" id="PF13489">
    <property type="entry name" value="Methyltransf_23"/>
    <property type="match status" value="1"/>
</dbReference>
<protein>
    <recommendedName>
        <fullName evidence="5">Ubiquinone biosynthesis O-methyltransferase</fullName>
    </recommendedName>
    <alternativeName>
        <fullName evidence="5">2-polyprenyl-6-hydroxyphenol methylase</fullName>
        <ecNumber evidence="5">2.1.1.222</ecNumber>
    </alternativeName>
    <alternativeName>
        <fullName evidence="5">3-demethylubiquinone 3-O-methyltransferase</fullName>
        <ecNumber evidence="5">2.1.1.64</ecNumber>
    </alternativeName>
</protein>
<dbReference type="CDD" id="cd02440">
    <property type="entry name" value="AdoMet_MTases"/>
    <property type="match status" value="1"/>
</dbReference>
<dbReference type="AlphaFoldDB" id="A0A8J2U3X4"/>
<keyword evidence="6" id="KW-0830">Ubiquinone</keyword>
<comment type="pathway">
    <text evidence="5">Cofactor biosynthesis; ubiquinone biosynthesis.</text>
</comment>
<feature type="binding site" evidence="5">
    <location>
        <position position="78"/>
    </location>
    <ligand>
        <name>S-adenosyl-L-methionine</name>
        <dbReference type="ChEBI" id="CHEBI:59789"/>
    </ligand>
</feature>
<reference evidence="7" key="1">
    <citation type="journal article" date="2019" name="Int. J. Syst. Evol. Microbiol.">
        <title>The Global Catalogue of Microorganisms (GCM) 10K type strain sequencing project: providing services to taxonomists for standard genome sequencing and annotation.</title>
        <authorList>
            <consortium name="The Broad Institute Genomics Platform"/>
            <consortium name="The Broad Institute Genome Sequencing Center for Infectious Disease"/>
            <person name="Wu L."/>
            <person name="Ma J."/>
        </authorList>
    </citation>
    <scope>NUCLEOTIDE SEQUENCE [LARGE SCALE GENOMIC DNA]</scope>
    <source>
        <strain evidence="7">CGMCC 1.10130</strain>
    </source>
</reference>
<dbReference type="EC" id="2.1.1.222" evidence="5"/>
<comment type="similarity">
    <text evidence="5">Belongs to the methyltransferase superfamily. UbiG/COQ3 family.</text>
</comment>
<evidence type="ECO:0000256" key="2">
    <source>
        <dbReference type="ARBA" id="ARBA00022679"/>
    </source>
</evidence>
<name>A0A8J2U3X4_9GAMM</name>
<keyword evidence="4 5" id="KW-0949">S-adenosyl-L-methionine</keyword>
<accession>A0A8J2U3X4</accession>
<gene>
    <name evidence="5 6" type="primary">ubiG</name>
    <name evidence="6" type="ORF">GCM10011369_12520</name>
</gene>
<dbReference type="GO" id="GO:0061542">
    <property type="term" value="F:3-demethylubiquinol 3-O-methyltransferase activity"/>
    <property type="evidence" value="ECO:0007669"/>
    <property type="project" value="UniProtKB-UniRule"/>
</dbReference>
<organism evidence="6 7">
    <name type="scientific">Neiella marina</name>
    <dbReference type="NCBI Taxonomy" id="508461"/>
    <lineage>
        <taxon>Bacteria</taxon>
        <taxon>Pseudomonadati</taxon>
        <taxon>Pseudomonadota</taxon>
        <taxon>Gammaproteobacteria</taxon>
        <taxon>Alteromonadales</taxon>
        <taxon>Echinimonadaceae</taxon>
        <taxon>Neiella</taxon>
    </lineage>
</organism>
<dbReference type="PANTHER" id="PTHR43464:SF19">
    <property type="entry name" value="UBIQUINONE BIOSYNTHESIS O-METHYLTRANSFERASE, MITOCHONDRIAL"/>
    <property type="match status" value="1"/>
</dbReference>
<keyword evidence="7" id="KW-1185">Reference proteome</keyword>
<dbReference type="HAMAP" id="MF_00472">
    <property type="entry name" value="UbiG"/>
    <property type="match status" value="1"/>
</dbReference>
<evidence type="ECO:0000256" key="4">
    <source>
        <dbReference type="ARBA" id="ARBA00022691"/>
    </source>
</evidence>
<dbReference type="Gene3D" id="3.40.50.150">
    <property type="entry name" value="Vaccinia Virus protein VP39"/>
    <property type="match status" value="1"/>
</dbReference>
<keyword evidence="3 5" id="KW-0831">Ubiquinone biosynthesis</keyword>
<evidence type="ECO:0000313" key="6">
    <source>
        <dbReference type="EMBL" id="GGA72246.1"/>
    </source>
</evidence>
<evidence type="ECO:0000256" key="5">
    <source>
        <dbReference type="HAMAP-Rule" id="MF_00472"/>
    </source>
</evidence>
<comment type="caution">
    <text evidence="6">The sequence shown here is derived from an EMBL/GenBank/DDBJ whole genome shotgun (WGS) entry which is preliminary data.</text>
</comment>
<dbReference type="UniPathway" id="UPA00232"/>
<dbReference type="EMBL" id="BMDX01000004">
    <property type="protein sequence ID" value="GGA72246.1"/>
    <property type="molecule type" value="Genomic_DNA"/>
</dbReference>
<comment type="catalytic activity">
    <reaction evidence="5">
        <text>a 3-(all-trans-polyprenyl)benzene-1,2-diol + S-adenosyl-L-methionine = a 2-methoxy-6-(all-trans-polyprenyl)phenol + S-adenosyl-L-homocysteine + H(+)</text>
        <dbReference type="Rhea" id="RHEA:31411"/>
        <dbReference type="Rhea" id="RHEA-COMP:9550"/>
        <dbReference type="Rhea" id="RHEA-COMP:9551"/>
        <dbReference type="ChEBI" id="CHEBI:15378"/>
        <dbReference type="ChEBI" id="CHEBI:57856"/>
        <dbReference type="ChEBI" id="CHEBI:59789"/>
        <dbReference type="ChEBI" id="CHEBI:62729"/>
        <dbReference type="ChEBI" id="CHEBI:62731"/>
        <dbReference type="EC" id="2.1.1.222"/>
    </reaction>
</comment>
<feature type="binding site" evidence="5">
    <location>
        <position position="143"/>
    </location>
    <ligand>
        <name>S-adenosyl-L-methionine</name>
        <dbReference type="ChEBI" id="CHEBI:59789"/>
    </ligand>
</feature>
<dbReference type="EC" id="2.1.1.64" evidence="5"/>
<comment type="catalytic activity">
    <reaction evidence="5">
        <text>a 3-demethylubiquinol + S-adenosyl-L-methionine = a ubiquinol + S-adenosyl-L-homocysteine + H(+)</text>
        <dbReference type="Rhea" id="RHEA:44380"/>
        <dbReference type="Rhea" id="RHEA-COMP:9566"/>
        <dbReference type="Rhea" id="RHEA-COMP:10914"/>
        <dbReference type="ChEBI" id="CHEBI:15378"/>
        <dbReference type="ChEBI" id="CHEBI:17976"/>
        <dbReference type="ChEBI" id="CHEBI:57856"/>
        <dbReference type="ChEBI" id="CHEBI:59789"/>
        <dbReference type="ChEBI" id="CHEBI:84422"/>
        <dbReference type="EC" id="2.1.1.64"/>
    </reaction>
</comment>
<dbReference type="InterPro" id="IPR029063">
    <property type="entry name" value="SAM-dependent_MTases_sf"/>
</dbReference>
<dbReference type="GO" id="GO:0032259">
    <property type="term" value="P:methylation"/>
    <property type="evidence" value="ECO:0007669"/>
    <property type="project" value="UniProtKB-KW"/>
</dbReference>
<evidence type="ECO:0000256" key="1">
    <source>
        <dbReference type="ARBA" id="ARBA00022603"/>
    </source>
</evidence>